<feature type="binding site" evidence="2">
    <location>
        <position position="93"/>
    </location>
    <ligand>
        <name>prephenate</name>
        <dbReference type="ChEBI" id="CHEBI:29934"/>
    </ligand>
</feature>
<reference evidence="4" key="1">
    <citation type="submission" date="2022-10" db="EMBL/GenBank/DDBJ databases">
        <title>The WGS of Solirubrobacter phytolaccae KCTC 29190.</title>
        <authorList>
            <person name="Jiang Z."/>
        </authorList>
    </citation>
    <scope>NUCLEOTIDE SEQUENCE</scope>
    <source>
        <strain evidence="4">KCTC 29190</strain>
    </source>
</reference>
<dbReference type="SUPFAM" id="SSF55298">
    <property type="entry name" value="YjgF-like"/>
    <property type="match status" value="1"/>
</dbReference>
<dbReference type="Gene3D" id="3.30.1330.40">
    <property type="entry name" value="RutC-like"/>
    <property type="match status" value="1"/>
</dbReference>
<dbReference type="EC" id="5.4.99.5" evidence="1 3"/>
<proteinExistence type="predicted"/>
<evidence type="ECO:0000256" key="2">
    <source>
        <dbReference type="PIRSR" id="PIRSR005965-1"/>
    </source>
</evidence>
<comment type="catalytic activity">
    <reaction evidence="3">
        <text>chorismate = prephenate</text>
        <dbReference type="Rhea" id="RHEA:13897"/>
        <dbReference type="ChEBI" id="CHEBI:29748"/>
        <dbReference type="ChEBI" id="CHEBI:29934"/>
        <dbReference type="EC" id="5.4.99.5"/>
    </reaction>
</comment>
<dbReference type="AlphaFoldDB" id="A0A9X3N9V9"/>
<dbReference type="EMBL" id="JAPDDP010000036">
    <property type="protein sequence ID" value="MDA0182468.1"/>
    <property type="molecule type" value="Genomic_DNA"/>
</dbReference>
<feature type="binding site" evidence="2">
    <location>
        <position position="108"/>
    </location>
    <ligand>
        <name>prephenate</name>
        <dbReference type="ChEBI" id="CHEBI:29934"/>
    </ligand>
</feature>
<evidence type="ECO:0000313" key="4">
    <source>
        <dbReference type="EMBL" id="MDA0182468.1"/>
    </source>
</evidence>
<dbReference type="GO" id="GO:0046417">
    <property type="term" value="P:chorismate metabolic process"/>
    <property type="evidence" value="ECO:0007669"/>
    <property type="project" value="TreeGrafter"/>
</dbReference>
<dbReference type="GO" id="GO:0008652">
    <property type="term" value="P:amino acid biosynthetic process"/>
    <property type="evidence" value="ECO:0007669"/>
    <property type="project" value="UniProtKB-UniRule"/>
</dbReference>
<accession>A0A9X3N9V9</accession>
<dbReference type="PANTHER" id="PTHR21164:SF0">
    <property type="entry name" value="CHORISMATE MUTASE AROH"/>
    <property type="match status" value="1"/>
</dbReference>
<dbReference type="InterPro" id="IPR035959">
    <property type="entry name" value="RutC-like_sf"/>
</dbReference>
<comment type="caution">
    <text evidence="4">The sequence shown here is derived from an EMBL/GenBank/DDBJ whole genome shotgun (WGS) entry which is preliminary data.</text>
</comment>
<dbReference type="PROSITE" id="PS51167">
    <property type="entry name" value="CHORISMATE_MUT_1"/>
    <property type="match status" value="1"/>
</dbReference>
<sequence>MQAAMRVVALRGANEVKSNTAEDILSATDKLMREILTRNALKTEDLVSCIFTLTPDLDAQFPAAAARAMGLSSVPLLCAREIPVPGALPNIIRVLIHAYMDRPAEHVYLGEAAKLRLDLTGAQ</sequence>
<keyword evidence="2 3" id="KW-0028">Amino-acid biosynthesis</keyword>
<name>A0A9X3N9V9_9ACTN</name>
<gene>
    <name evidence="4" type="primary">aroH</name>
    <name evidence="4" type="ORF">OJ997_19320</name>
</gene>
<dbReference type="CDD" id="cd02185">
    <property type="entry name" value="AroH"/>
    <property type="match status" value="1"/>
</dbReference>
<evidence type="ECO:0000256" key="1">
    <source>
        <dbReference type="NCBIfam" id="TIGR01796"/>
    </source>
</evidence>
<keyword evidence="3 4" id="KW-0413">Isomerase</keyword>
<dbReference type="InterPro" id="IPR008243">
    <property type="entry name" value="Chorismate_mutase_AroH"/>
</dbReference>
<feature type="binding site" evidence="2">
    <location>
        <position position="11"/>
    </location>
    <ligand>
        <name>prephenate</name>
        <dbReference type="ChEBI" id="CHEBI:29934"/>
    </ligand>
</feature>
<keyword evidence="2 3" id="KW-0057">Aromatic amino acid biosynthesis</keyword>
<dbReference type="PIRSF" id="PIRSF005965">
    <property type="entry name" value="Chor_mut_AroH"/>
    <property type="match status" value="1"/>
</dbReference>
<dbReference type="Pfam" id="PF07736">
    <property type="entry name" value="CM_1"/>
    <property type="match status" value="1"/>
</dbReference>
<evidence type="ECO:0000313" key="5">
    <source>
        <dbReference type="Proteomes" id="UP001147653"/>
    </source>
</evidence>
<evidence type="ECO:0000256" key="3">
    <source>
        <dbReference type="PROSITE-ProRule" id="PRU00514"/>
    </source>
</evidence>
<dbReference type="NCBIfam" id="TIGR01796">
    <property type="entry name" value="CM_mono_aroH"/>
    <property type="match status" value="1"/>
</dbReference>
<dbReference type="Proteomes" id="UP001147653">
    <property type="component" value="Unassembled WGS sequence"/>
</dbReference>
<dbReference type="GO" id="GO:0004106">
    <property type="term" value="F:chorismate mutase activity"/>
    <property type="evidence" value="ECO:0007669"/>
    <property type="project" value="UniProtKB-UniRule"/>
</dbReference>
<organism evidence="4 5">
    <name type="scientific">Solirubrobacter phytolaccae</name>
    <dbReference type="NCBI Taxonomy" id="1404360"/>
    <lineage>
        <taxon>Bacteria</taxon>
        <taxon>Bacillati</taxon>
        <taxon>Actinomycetota</taxon>
        <taxon>Thermoleophilia</taxon>
        <taxon>Solirubrobacterales</taxon>
        <taxon>Solirubrobacteraceae</taxon>
        <taxon>Solirubrobacter</taxon>
    </lineage>
</organism>
<protein>
    <recommendedName>
        <fullName evidence="1 3">chorismate mutase</fullName>
        <ecNumber evidence="1 3">5.4.99.5</ecNumber>
    </recommendedName>
</protein>
<dbReference type="GO" id="GO:0009073">
    <property type="term" value="P:aromatic amino acid family biosynthetic process"/>
    <property type="evidence" value="ECO:0007669"/>
    <property type="project" value="UniProtKB-UniRule"/>
</dbReference>
<dbReference type="PANTHER" id="PTHR21164">
    <property type="entry name" value="CHORISMATE MUTASE"/>
    <property type="match status" value="1"/>
</dbReference>
<keyword evidence="5" id="KW-1185">Reference proteome</keyword>